<sequence length="198" mass="19907">MVRPSSFGRGSPRSRAALLGATALTALPLCIPLGLPLIADPGSTAVGASAARVIAPLAVAREEDLDFGTIALDLNGSGTVTVMPLGGSVRYGGSAQGICLLACPPPHPARFAVRGEPLRSYRVTVPPSLTITPPGLGSGNAVLIDALTIGTASQRIGDSGELSPDGIDSFEVGGTLHLPAGAAEGRYTAQVPVIVSYM</sequence>
<dbReference type="InterPro" id="IPR025514">
    <property type="entry name" value="DUF4402"/>
</dbReference>
<dbReference type="RefSeq" id="WP_185684224.1">
    <property type="nucleotide sequence ID" value="NZ_JACLAU010000027.1"/>
</dbReference>
<dbReference type="Pfam" id="PF14352">
    <property type="entry name" value="DUF4402"/>
    <property type="match status" value="1"/>
</dbReference>
<keyword evidence="2" id="KW-1185">Reference proteome</keyword>
<dbReference type="Proteomes" id="UP000520156">
    <property type="component" value="Unassembled WGS sequence"/>
</dbReference>
<reference evidence="1 2" key="1">
    <citation type="submission" date="2020-08" db="EMBL/GenBank/DDBJ databases">
        <title>The genome sequence of Novosphingobium flavum 4Y4.</title>
        <authorList>
            <person name="Liu Y."/>
        </authorList>
    </citation>
    <scope>NUCLEOTIDE SEQUENCE [LARGE SCALE GENOMIC DNA]</scope>
    <source>
        <strain evidence="1 2">4Y4</strain>
    </source>
</reference>
<protein>
    <submittedName>
        <fullName evidence="1">DUF4402 domain-containing protein</fullName>
    </submittedName>
</protein>
<organism evidence="1 2">
    <name type="scientific">Novosphingobium aerophilum</name>
    <dbReference type="NCBI Taxonomy" id="2839843"/>
    <lineage>
        <taxon>Bacteria</taxon>
        <taxon>Pseudomonadati</taxon>
        <taxon>Pseudomonadota</taxon>
        <taxon>Alphaproteobacteria</taxon>
        <taxon>Sphingomonadales</taxon>
        <taxon>Sphingomonadaceae</taxon>
        <taxon>Novosphingobium</taxon>
    </lineage>
</organism>
<dbReference type="EMBL" id="JACLAU010000027">
    <property type="protein sequence ID" value="MBC2652837.1"/>
    <property type="molecule type" value="Genomic_DNA"/>
</dbReference>
<dbReference type="AlphaFoldDB" id="A0A7X1KD66"/>
<accession>A0A7X1KD66</accession>
<evidence type="ECO:0000313" key="2">
    <source>
        <dbReference type="Proteomes" id="UP000520156"/>
    </source>
</evidence>
<proteinExistence type="predicted"/>
<name>A0A7X1KD66_9SPHN</name>
<gene>
    <name evidence="1" type="ORF">H7F49_14155</name>
</gene>
<evidence type="ECO:0000313" key="1">
    <source>
        <dbReference type="EMBL" id="MBC2652837.1"/>
    </source>
</evidence>
<comment type="caution">
    <text evidence="1">The sequence shown here is derived from an EMBL/GenBank/DDBJ whole genome shotgun (WGS) entry which is preliminary data.</text>
</comment>